<comment type="caution">
    <text evidence="2">The sequence shown here is derived from an EMBL/GenBank/DDBJ whole genome shotgun (WGS) entry which is preliminary data.</text>
</comment>
<sequence length="401" mass="45591">MKDTVDRISSLPDDVLIHILSYVTTKEAVQTCILSKRWRNTWACVPVLKFGHSYLGLNGTTLSWKLERFVNGVLANRGRSRLDTVTYHCHLINRTLEPSMEWLGRVALLMPQVISVNISGFDEFKCPDSVFSCASLESLEFSLSDKILNITGPLKSIALPSLKTLNLRCVRLDDNFTQKLFSGCPVLERLTLSRCELSISDISSNVLKNLKLFECKQFGHVRVSCPSLVSLFIHSEHSIRIISLENTASLVNAEITLVGIDEHLKAFLPNPKLLNGLSNATTLELHFAHSPELQEQWKEDICECRTFHNLKRLKIEGEDMISDFDLIACFLRHSPVLQQLTMYTWHTRSQGDEESRQDVCFQREYLETVTINSYRNDTVASKLVTMLGRYVKTIGNIIIIK</sequence>
<dbReference type="Gene3D" id="1.20.1280.50">
    <property type="match status" value="1"/>
</dbReference>
<proteinExistence type="predicted"/>
<reference evidence="2" key="1">
    <citation type="submission" date="2022-08" db="EMBL/GenBank/DDBJ databases">
        <authorList>
            <person name="Marques A."/>
        </authorList>
    </citation>
    <scope>NUCLEOTIDE SEQUENCE</scope>
    <source>
        <strain evidence="2">RhyPub2mFocal</strain>
        <tissue evidence="2">Leaves</tissue>
    </source>
</reference>
<dbReference type="SMART" id="SM00256">
    <property type="entry name" value="FBOX"/>
    <property type="match status" value="1"/>
</dbReference>
<dbReference type="CDD" id="cd22160">
    <property type="entry name" value="F-box_AtFBL13-like"/>
    <property type="match status" value="1"/>
</dbReference>
<dbReference type="Gene3D" id="3.80.10.10">
    <property type="entry name" value="Ribonuclease Inhibitor"/>
    <property type="match status" value="1"/>
</dbReference>
<organism evidence="2 3">
    <name type="scientific">Rhynchospora pubera</name>
    <dbReference type="NCBI Taxonomy" id="906938"/>
    <lineage>
        <taxon>Eukaryota</taxon>
        <taxon>Viridiplantae</taxon>
        <taxon>Streptophyta</taxon>
        <taxon>Embryophyta</taxon>
        <taxon>Tracheophyta</taxon>
        <taxon>Spermatophyta</taxon>
        <taxon>Magnoliopsida</taxon>
        <taxon>Liliopsida</taxon>
        <taxon>Poales</taxon>
        <taxon>Cyperaceae</taxon>
        <taxon>Cyperoideae</taxon>
        <taxon>Rhynchosporeae</taxon>
        <taxon>Rhynchospora</taxon>
    </lineage>
</organism>
<dbReference type="Proteomes" id="UP001140206">
    <property type="component" value="Chromosome 1"/>
</dbReference>
<dbReference type="Pfam" id="PF24758">
    <property type="entry name" value="LRR_At5g56370"/>
    <property type="match status" value="1"/>
</dbReference>
<evidence type="ECO:0000259" key="1">
    <source>
        <dbReference type="PROSITE" id="PS50181"/>
    </source>
</evidence>
<keyword evidence="3" id="KW-1185">Reference proteome</keyword>
<evidence type="ECO:0000313" key="2">
    <source>
        <dbReference type="EMBL" id="KAJ4805469.1"/>
    </source>
</evidence>
<protein>
    <submittedName>
        <fullName evidence="2">F-box family protein</fullName>
    </submittedName>
</protein>
<accession>A0AAV8GKJ8</accession>
<dbReference type="InterPro" id="IPR055411">
    <property type="entry name" value="LRR_FXL15/At3g58940/PEG3-like"/>
</dbReference>
<gene>
    <name evidence="2" type="ORF">LUZ62_018035</name>
</gene>
<dbReference type="PROSITE" id="PS50181">
    <property type="entry name" value="FBOX"/>
    <property type="match status" value="1"/>
</dbReference>
<dbReference type="InterPro" id="IPR001810">
    <property type="entry name" value="F-box_dom"/>
</dbReference>
<evidence type="ECO:0000313" key="3">
    <source>
        <dbReference type="Proteomes" id="UP001140206"/>
    </source>
</evidence>
<dbReference type="InterPro" id="IPR036047">
    <property type="entry name" value="F-box-like_dom_sf"/>
</dbReference>
<dbReference type="SUPFAM" id="SSF81383">
    <property type="entry name" value="F-box domain"/>
    <property type="match status" value="1"/>
</dbReference>
<dbReference type="Pfam" id="PF00646">
    <property type="entry name" value="F-box"/>
    <property type="match status" value="1"/>
</dbReference>
<feature type="domain" description="F-box" evidence="1">
    <location>
        <begin position="5"/>
        <end position="40"/>
    </location>
</feature>
<dbReference type="InterPro" id="IPR053781">
    <property type="entry name" value="F-box_AtFBL13-like"/>
</dbReference>
<name>A0AAV8GKJ8_9POAL</name>
<dbReference type="InterPro" id="IPR053197">
    <property type="entry name" value="F-box_SCFL_complex_component"/>
</dbReference>
<dbReference type="InterPro" id="IPR032675">
    <property type="entry name" value="LRR_dom_sf"/>
</dbReference>
<dbReference type="AlphaFoldDB" id="A0AAV8GKJ8"/>
<dbReference type="PANTHER" id="PTHR34223">
    <property type="entry name" value="OS11G0201299 PROTEIN"/>
    <property type="match status" value="1"/>
</dbReference>
<dbReference type="EMBL" id="JAMFTS010000001">
    <property type="protein sequence ID" value="KAJ4805469.1"/>
    <property type="molecule type" value="Genomic_DNA"/>
</dbReference>
<dbReference type="SUPFAM" id="SSF52047">
    <property type="entry name" value="RNI-like"/>
    <property type="match status" value="1"/>
</dbReference>